<evidence type="ECO:0000313" key="3">
    <source>
        <dbReference type="EMBL" id="GBG82177.1"/>
    </source>
</evidence>
<feature type="compositionally biased region" description="Basic and acidic residues" evidence="1">
    <location>
        <begin position="328"/>
        <end position="342"/>
    </location>
</feature>
<dbReference type="PROSITE" id="PS50090">
    <property type="entry name" value="MYB_LIKE"/>
    <property type="match status" value="2"/>
</dbReference>
<evidence type="ECO:0000259" key="2">
    <source>
        <dbReference type="PROSITE" id="PS50090"/>
    </source>
</evidence>
<feature type="region of interest" description="Disordered" evidence="1">
    <location>
        <begin position="381"/>
        <end position="412"/>
    </location>
</feature>
<dbReference type="InterPro" id="IPR044822">
    <property type="entry name" value="Myb_DNA-bind_4"/>
</dbReference>
<dbReference type="Proteomes" id="UP000265515">
    <property type="component" value="Unassembled WGS sequence"/>
</dbReference>
<feature type="compositionally biased region" description="Low complexity" evidence="1">
    <location>
        <begin position="136"/>
        <end position="147"/>
    </location>
</feature>
<dbReference type="OrthoDB" id="1927263at2759"/>
<feature type="domain" description="Myb-like" evidence="2">
    <location>
        <begin position="419"/>
        <end position="489"/>
    </location>
</feature>
<proteinExistence type="predicted"/>
<dbReference type="PANTHER" id="PTHR33492:SF4">
    <property type="entry name" value="OS02G0174300 PROTEIN"/>
    <property type="match status" value="1"/>
</dbReference>
<feature type="domain" description="Myb-like" evidence="2">
    <location>
        <begin position="172"/>
        <end position="240"/>
    </location>
</feature>
<keyword evidence="4" id="KW-1185">Reference proteome</keyword>
<protein>
    <recommendedName>
        <fullName evidence="2">Myb-like domain-containing protein</fullName>
    </recommendedName>
</protein>
<evidence type="ECO:0000313" key="4">
    <source>
        <dbReference type="Proteomes" id="UP000265515"/>
    </source>
</evidence>
<sequence>MFSRHRAEDLLAFHSECFRCCNPGKIRIRTRRVRVEEERRKRNGAFRKPFCGMEDAADFPGRGGTMAAEEIRICMQRTHPSPQALVEDNAVAETRGAARPAAGAKKKAAGDAEAPVTGKPVILALPPPVAEAAAATATDAAVANTPARPGANDAEHVERATVVADQRDRKRSPFTRSSNWSHDATLALVRAKQDESNELHDPSVPTQRLKSKWAAISEKMASWGEVRDASACKKRWNNLIVRYRKIVDHQKQPGQPSFWELTPEQRKGVGILGHVERDVFDAMDALLVGKQNSNHANNNDNIKPSCLFPSNGLPQLPAPPSDTNGLEQQHEEEVQEQDKEPQQEQQDEQQEEQQQQEEDQKEDTPAQQLLLLEAPPMQALPEHRRQPQPGESSSTIGSGGDPPEQLPLAGLERRDRVRLPFVRSSNWSHDATMALVRAKREEAGELQDASRAQPLKSSAEKWGAIAAKMAAWGVVRDATVCKKRWNNLIARYRKIVDHQKRADQPSFWDLTAEQRKSVGALGHLDRDVFEALDSFIGPKENGNANHAANRNGMVVEESRLQHPLEGTPQAVDSDATRSSDEEDEDATRPTTPGSTSKRSAEPTSSDRSKRRQTVPGAIVDLTGAIREGGEAFATAYAGAADRQAALLDKQAELLRETGREQSDVMREMNQVLDNGNRMLVGALAGIAEALNAVARSIGSGKNMQ</sequence>
<dbReference type="CDD" id="cd12203">
    <property type="entry name" value="GT1"/>
    <property type="match status" value="1"/>
</dbReference>
<reference evidence="3 4" key="1">
    <citation type="journal article" date="2018" name="Cell">
        <title>The Chara Genome: Secondary Complexity and Implications for Plant Terrestrialization.</title>
        <authorList>
            <person name="Nishiyama T."/>
            <person name="Sakayama H."/>
            <person name="Vries J.D."/>
            <person name="Buschmann H."/>
            <person name="Saint-Marcoux D."/>
            <person name="Ullrich K.K."/>
            <person name="Haas F.B."/>
            <person name="Vanderstraeten L."/>
            <person name="Becker D."/>
            <person name="Lang D."/>
            <person name="Vosolsobe S."/>
            <person name="Rombauts S."/>
            <person name="Wilhelmsson P.K.I."/>
            <person name="Janitza P."/>
            <person name="Kern R."/>
            <person name="Heyl A."/>
            <person name="Rumpler F."/>
            <person name="Villalobos L.I.A.C."/>
            <person name="Clay J.M."/>
            <person name="Skokan R."/>
            <person name="Toyoda A."/>
            <person name="Suzuki Y."/>
            <person name="Kagoshima H."/>
            <person name="Schijlen E."/>
            <person name="Tajeshwar N."/>
            <person name="Catarino B."/>
            <person name="Hetherington A.J."/>
            <person name="Saltykova A."/>
            <person name="Bonnot C."/>
            <person name="Breuninger H."/>
            <person name="Symeonidi A."/>
            <person name="Radhakrishnan G.V."/>
            <person name="Van Nieuwerburgh F."/>
            <person name="Deforce D."/>
            <person name="Chang C."/>
            <person name="Karol K.G."/>
            <person name="Hedrich R."/>
            <person name="Ulvskov P."/>
            <person name="Glockner G."/>
            <person name="Delwiche C.F."/>
            <person name="Petrasek J."/>
            <person name="Van de Peer Y."/>
            <person name="Friml J."/>
            <person name="Beilby M."/>
            <person name="Dolan L."/>
            <person name="Kohara Y."/>
            <person name="Sugano S."/>
            <person name="Fujiyama A."/>
            <person name="Delaux P.-M."/>
            <person name="Quint M."/>
            <person name="TheiBen G."/>
            <person name="Hagemann M."/>
            <person name="Harholt J."/>
            <person name="Dunand C."/>
            <person name="Zachgo S."/>
            <person name="Langdale J."/>
            <person name="Maumus F."/>
            <person name="Straeten D.V.D."/>
            <person name="Gould S.B."/>
            <person name="Rensing S.A."/>
        </authorList>
    </citation>
    <scope>NUCLEOTIDE SEQUENCE [LARGE SCALE GENOMIC DNA]</scope>
    <source>
        <strain evidence="3 4">S276</strain>
    </source>
</reference>
<feature type="compositionally biased region" description="Basic and acidic residues" evidence="1">
    <location>
        <begin position="598"/>
        <end position="607"/>
    </location>
</feature>
<dbReference type="OMA" id="SSNWSHD"/>
<feature type="compositionally biased region" description="Polar residues" evidence="1">
    <location>
        <begin position="293"/>
        <end position="302"/>
    </location>
</feature>
<dbReference type="AlphaFoldDB" id="A0A388LIT1"/>
<accession>A0A388LIT1</accession>
<feature type="compositionally biased region" description="Polar residues" evidence="1">
    <location>
        <begin position="588"/>
        <end position="597"/>
    </location>
</feature>
<dbReference type="EMBL" id="BFEA01000399">
    <property type="protein sequence ID" value="GBG82177.1"/>
    <property type="molecule type" value="Genomic_DNA"/>
</dbReference>
<evidence type="ECO:0000256" key="1">
    <source>
        <dbReference type="SAM" id="MobiDB-lite"/>
    </source>
</evidence>
<name>A0A388LIT1_CHABU</name>
<feature type="compositionally biased region" description="Acidic residues" evidence="1">
    <location>
        <begin position="345"/>
        <end position="361"/>
    </location>
</feature>
<dbReference type="Gene3D" id="1.10.10.60">
    <property type="entry name" value="Homeodomain-like"/>
    <property type="match status" value="2"/>
</dbReference>
<dbReference type="InterPro" id="IPR001005">
    <property type="entry name" value="SANT/Myb"/>
</dbReference>
<dbReference type="Gramene" id="GBG82177">
    <property type="protein sequence ID" value="GBG82177"/>
    <property type="gene ID" value="CBR_g34459"/>
</dbReference>
<dbReference type="Pfam" id="PF13837">
    <property type="entry name" value="Myb_DNA-bind_4"/>
    <property type="match status" value="2"/>
</dbReference>
<dbReference type="PANTHER" id="PTHR33492">
    <property type="entry name" value="OSJNBA0043A12.37 PROTEIN-RELATED"/>
    <property type="match status" value="1"/>
</dbReference>
<organism evidence="3 4">
    <name type="scientific">Chara braunii</name>
    <name type="common">Braun's stonewort</name>
    <dbReference type="NCBI Taxonomy" id="69332"/>
    <lineage>
        <taxon>Eukaryota</taxon>
        <taxon>Viridiplantae</taxon>
        <taxon>Streptophyta</taxon>
        <taxon>Charophyceae</taxon>
        <taxon>Charales</taxon>
        <taxon>Characeae</taxon>
        <taxon>Chara</taxon>
    </lineage>
</organism>
<comment type="caution">
    <text evidence="3">The sequence shown here is derived from an EMBL/GenBank/DDBJ whole genome shotgun (WGS) entry which is preliminary data.</text>
</comment>
<feature type="region of interest" description="Disordered" evidence="1">
    <location>
        <begin position="562"/>
        <end position="615"/>
    </location>
</feature>
<dbReference type="STRING" id="69332.A0A388LIT1"/>
<feature type="region of interest" description="Disordered" evidence="1">
    <location>
        <begin position="293"/>
        <end position="364"/>
    </location>
</feature>
<feature type="region of interest" description="Disordered" evidence="1">
    <location>
        <begin position="136"/>
        <end position="178"/>
    </location>
</feature>
<gene>
    <name evidence="3" type="ORF">CBR_g34459</name>
</gene>